<protein>
    <submittedName>
        <fullName evidence="5">Pilus assembly protein CpaE</fullName>
    </submittedName>
</protein>
<feature type="region of interest" description="Disordered" evidence="3">
    <location>
        <begin position="400"/>
        <end position="425"/>
    </location>
</feature>
<dbReference type="InterPro" id="IPR027417">
    <property type="entry name" value="P-loop_NTPase"/>
</dbReference>
<dbReference type="EMBL" id="QNRH01000002">
    <property type="protein sequence ID" value="RBO97711.1"/>
    <property type="molecule type" value="Genomic_DNA"/>
</dbReference>
<dbReference type="GO" id="GO:0051782">
    <property type="term" value="P:negative regulation of cell division"/>
    <property type="evidence" value="ECO:0007669"/>
    <property type="project" value="TreeGrafter"/>
</dbReference>
<accession>A0A366E5P4</accession>
<dbReference type="GO" id="GO:0016887">
    <property type="term" value="F:ATP hydrolysis activity"/>
    <property type="evidence" value="ECO:0007669"/>
    <property type="project" value="TreeGrafter"/>
</dbReference>
<reference evidence="5 6" key="1">
    <citation type="submission" date="2018-06" db="EMBL/GenBank/DDBJ databases">
        <title>Genomic Encyclopedia of Type Strains, Phase IV (KMG-IV): sequencing the most valuable type-strain genomes for metagenomic binning, comparative biology and taxonomic classification.</title>
        <authorList>
            <person name="Goeker M."/>
        </authorList>
    </citation>
    <scope>NUCLEOTIDE SEQUENCE [LARGE SCALE GENOMIC DNA]</scope>
    <source>
        <strain evidence="5 6">DSM 25619</strain>
    </source>
</reference>
<keyword evidence="2" id="KW-0067">ATP-binding</keyword>
<evidence type="ECO:0000259" key="4">
    <source>
        <dbReference type="Pfam" id="PF13614"/>
    </source>
</evidence>
<dbReference type="InterPro" id="IPR011006">
    <property type="entry name" value="CheY-like_superfamily"/>
</dbReference>
<evidence type="ECO:0000256" key="3">
    <source>
        <dbReference type="SAM" id="MobiDB-lite"/>
    </source>
</evidence>
<dbReference type="InterPro" id="IPR025669">
    <property type="entry name" value="AAA_dom"/>
</dbReference>
<proteinExistence type="predicted"/>
<evidence type="ECO:0000313" key="5">
    <source>
        <dbReference type="EMBL" id="RBO97711.1"/>
    </source>
</evidence>
<evidence type="ECO:0000313" key="6">
    <source>
        <dbReference type="Proteomes" id="UP000252893"/>
    </source>
</evidence>
<sequence>MENSITSTDMFQDGNTNIRDIRPLPRLNIDAFCETDAGLSVLQACSQDRRLTRTRWQIRSGGINTALEAYHSSSTPHLIILESAAGPEQLLADITRLAEVCDSGTRVLIIGRSNEVRLYRELIRNGVSDYLVSPASLSEVISVLDTLFADPSTAPSGRSIAVIGAKGGTGSSTLAHNISWSLANQFKHEVVLADMDLPFGTVNINFDQDPTLGIADAVYAPERVDEVYLDRLLAESSEHLSLLAAPSTLEKTYDFEADSFVSVIESALRTTQLLVLDMPHSWNSWTRTTLMQADEIIIVATPELACLRNTKNLLDTLILLRPNDRPAHLILNQTGVPKRPEISIAEFCSPLNIKPLAVIEFDPQFFGTAANNAHMLGEADPNHKISQKITEIARELLGKQDVPDEAKKSSPLTGLLSKLKRKPSA</sequence>
<evidence type="ECO:0000256" key="2">
    <source>
        <dbReference type="ARBA" id="ARBA00022840"/>
    </source>
</evidence>
<organism evidence="5 6">
    <name type="scientific">Pseudochrobactrum asaccharolyticum</name>
    <dbReference type="NCBI Taxonomy" id="354351"/>
    <lineage>
        <taxon>Bacteria</taxon>
        <taxon>Pseudomonadati</taxon>
        <taxon>Pseudomonadota</taxon>
        <taxon>Alphaproteobacteria</taxon>
        <taxon>Hyphomicrobiales</taxon>
        <taxon>Brucellaceae</taxon>
        <taxon>Pseudochrobactrum</taxon>
    </lineage>
</organism>
<evidence type="ECO:0000256" key="1">
    <source>
        <dbReference type="ARBA" id="ARBA00022741"/>
    </source>
</evidence>
<dbReference type="GO" id="GO:0005524">
    <property type="term" value="F:ATP binding"/>
    <property type="evidence" value="ECO:0007669"/>
    <property type="project" value="UniProtKB-KW"/>
</dbReference>
<gene>
    <name evidence="5" type="ORF">DFR47_102500</name>
</gene>
<dbReference type="RefSeq" id="WP_245416477.1">
    <property type="nucleotide sequence ID" value="NZ_JBHEEG010000002.1"/>
</dbReference>
<dbReference type="PANTHER" id="PTHR43384">
    <property type="entry name" value="SEPTUM SITE-DETERMINING PROTEIN MIND HOMOLOG, CHLOROPLASTIC-RELATED"/>
    <property type="match status" value="1"/>
</dbReference>
<dbReference type="SUPFAM" id="SSF52172">
    <property type="entry name" value="CheY-like"/>
    <property type="match status" value="1"/>
</dbReference>
<comment type="caution">
    <text evidence="5">The sequence shown here is derived from an EMBL/GenBank/DDBJ whole genome shotgun (WGS) entry which is preliminary data.</text>
</comment>
<keyword evidence="6" id="KW-1185">Reference proteome</keyword>
<dbReference type="GO" id="GO:0009898">
    <property type="term" value="C:cytoplasmic side of plasma membrane"/>
    <property type="evidence" value="ECO:0007669"/>
    <property type="project" value="TreeGrafter"/>
</dbReference>
<feature type="domain" description="AAA" evidence="4">
    <location>
        <begin position="158"/>
        <end position="320"/>
    </location>
</feature>
<dbReference type="SUPFAM" id="SSF52540">
    <property type="entry name" value="P-loop containing nucleoside triphosphate hydrolases"/>
    <property type="match status" value="1"/>
</dbReference>
<dbReference type="Pfam" id="PF13614">
    <property type="entry name" value="AAA_31"/>
    <property type="match status" value="1"/>
</dbReference>
<dbReference type="Gene3D" id="3.40.50.2300">
    <property type="match status" value="1"/>
</dbReference>
<dbReference type="AlphaFoldDB" id="A0A366E5P4"/>
<keyword evidence="1" id="KW-0547">Nucleotide-binding</keyword>
<dbReference type="InterPro" id="IPR050625">
    <property type="entry name" value="ParA/MinD_ATPase"/>
</dbReference>
<dbReference type="Gene3D" id="3.40.50.300">
    <property type="entry name" value="P-loop containing nucleotide triphosphate hydrolases"/>
    <property type="match status" value="1"/>
</dbReference>
<dbReference type="PANTHER" id="PTHR43384:SF6">
    <property type="entry name" value="SEPTUM SITE-DETERMINING PROTEIN MIND HOMOLOG, CHLOROPLASTIC"/>
    <property type="match status" value="1"/>
</dbReference>
<dbReference type="GO" id="GO:0005829">
    <property type="term" value="C:cytosol"/>
    <property type="evidence" value="ECO:0007669"/>
    <property type="project" value="TreeGrafter"/>
</dbReference>
<name>A0A366E5P4_9HYPH</name>
<dbReference type="Proteomes" id="UP000252893">
    <property type="component" value="Unassembled WGS sequence"/>
</dbReference>